<feature type="transmembrane region" description="Helical" evidence="1">
    <location>
        <begin position="384"/>
        <end position="402"/>
    </location>
</feature>
<dbReference type="Proteomes" id="UP000500826">
    <property type="component" value="Chromosome"/>
</dbReference>
<dbReference type="EMBL" id="CP053418">
    <property type="protein sequence ID" value="QJW84079.1"/>
    <property type="molecule type" value="Genomic_DNA"/>
</dbReference>
<protein>
    <recommendedName>
        <fullName evidence="4">Glycosyltransferase RgtA/B/C/D-like domain-containing protein</fullName>
    </recommendedName>
</protein>
<organism evidence="2 3">
    <name type="scientific">Ramlibacter terrae</name>
    <dbReference type="NCBI Taxonomy" id="2732511"/>
    <lineage>
        <taxon>Bacteria</taxon>
        <taxon>Pseudomonadati</taxon>
        <taxon>Pseudomonadota</taxon>
        <taxon>Betaproteobacteria</taxon>
        <taxon>Burkholderiales</taxon>
        <taxon>Comamonadaceae</taxon>
        <taxon>Ramlibacter</taxon>
    </lineage>
</organism>
<feature type="transmembrane region" description="Helical" evidence="1">
    <location>
        <begin position="272"/>
        <end position="292"/>
    </location>
</feature>
<feature type="transmembrane region" description="Helical" evidence="1">
    <location>
        <begin position="325"/>
        <end position="345"/>
    </location>
</feature>
<evidence type="ECO:0000313" key="3">
    <source>
        <dbReference type="Proteomes" id="UP000500826"/>
    </source>
</evidence>
<sequence>MIRTLAGRLPRALIAAALPAVALGHALWLFSLAGKGFDLTDESVNTLIAMFPDSQSGLVTPAGYFTTFVWALSGDSIPVFRLIGMGVLLACVAGAAAAAATYARSIELEVDGSAWLFLLAAACGATAFFYKDFYTVGPSYNWLAMAGLLVVQAGFFLLLSGSSAAAALAIGIGGFLAFSGKPTSGVGVLAALVFTCLFLPGRWRYLRVTAVGVAIAVAAGVAFIVLFTGGLAPTYRRFVFGVEYLRLVESNHSVTGSLAALAKTLAVTPWKVFLFTQKVTIAVMLLGVFVAWRRQRSTAFALAGLLLLSGAELSFHDISDGTFNIYVVTSFPATLLGGVVALKLLSRRDPTPIPLRAVLLPLLFGAGVAISHVFGTNTAPGNKLILPVVAIVLPLMLVALWAEQVLRQRGVTAAVALVAVVAGAVMLHRSADLPFRIEGGLARQTEPVTFLNQSGAIRLDPVKAAYATDILRSAASAGWQAGTPLLNLTGHTPGVNVILDAPFVGSPLLINGPQYRGGQNALGLIIGSMAQETRSGAWVFTSTNGKLRRTRASFAGGEQLSVRLQPGRPLYLLYRRQVHRRRPRDPRTVAAGAPRRRMLRRLTRRGSRGDSGVASATHRCTFPAASAAPPIPGCGARA</sequence>
<feature type="transmembrane region" description="Helical" evidence="1">
    <location>
        <begin position="299"/>
        <end position="319"/>
    </location>
</feature>
<feature type="transmembrane region" description="Helical" evidence="1">
    <location>
        <begin position="208"/>
        <end position="232"/>
    </location>
</feature>
<evidence type="ECO:0008006" key="4">
    <source>
        <dbReference type="Google" id="ProtNLM"/>
    </source>
</evidence>
<keyword evidence="1" id="KW-0472">Membrane</keyword>
<feature type="transmembrane region" description="Helical" evidence="1">
    <location>
        <begin position="12"/>
        <end position="34"/>
    </location>
</feature>
<keyword evidence="1" id="KW-1133">Transmembrane helix</keyword>
<gene>
    <name evidence="2" type="ORF">HK414_09770</name>
</gene>
<feature type="transmembrane region" description="Helical" evidence="1">
    <location>
        <begin position="142"/>
        <end position="172"/>
    </location>
</feature>
<feature type="transmembrane region" description="Helical" evidence="1">
    <location>
        <begin position="79"/>
        <end position="100"/>
    </location>
</feature>
<evidence type="ECO:0000313" key="2">
    <source>
        <dbReference type="EMBL" id="QJW84079.1"/>
    </source>
</evidence>
<feature type="transmembrane region" description="Helical" evidence="1">
    <location>
        <begin position="357"/>
        <end position="378"/>
    </location>
</feature>
<proteinExistence type="predicted"/>
<feature type="transmembrane region" description="Helical" evidence="1">
    <location>
        <begin position="409"/>
        <end position="427"/>
    </location>
</feature>
<reference evidence="2 3" key="2">
    <citation type="submission" date="2020-05" db="EMBL/GenBank/DDBJ databases">
        <authorList>
            <person name="Khan S.A."/>
            <person name="Jeon C.O."/>
            <person name="Chun B.H."/>
        </authorList>
    </citation>
    <scope>NUCLEOTIDE SEQUENCE [LARGE SCALE GENOMIC DNA]</scope>
    <source>
        <strain evidence="2 3">H242</strain>
    </source>
</reference>
<reference evidence="2 3" key="1">
    <citation type="submission" date="2020-05" db="EMBL/GenBank/DDBJ databases">
        <title>Ramlibacter rhizophilus sp. nov., isolated from rhizosphere soil of national flower Mugunghwa from South Korea.</title>
        <authorList>
            <person name="Zheng-Fei Y."/>
            <person name="Huan T."/>
        </authorList>
    </citation>
    <scope>NUCLEOTIDE SEQUENCE [LARGE SCALE GENOMIC DNA]</scope>
    <source>
        <strain evidence="2 3">H242</strain>
    </source>
</reference>
<name>A0ABX6P3H9_9BURK</name>
<feature type="transmembrane region" description="Helical" evidence="1">
    <location>
        <begin position="54"/>
        <end position="72"/>
    </location>
</feature>
<keyword evidence="1" id="KW-0812">Transmembrane</keyword>
<feature type="transmembrane region" description="Helical" evidence="1">
    <location>
        <begin position="184"/>
        <end position="201"/>
    </location>
</feature>
<feature type="transmembrane region" description="Helical" evidence="1">
    <location>
        <begin position="112"/>
        <end position="130"/>
    </location>
</feature>
<evidence type="ECO:0000256" key="1">
    <source>
        <dbReference type="SAM" id="Phobius"/>
    </source>
</evidence>
<keyword evidence="3" id="KW-1185">Reference proteome</keyword>
<accession>A0ABX6P3H9</accession>